<reference evidence="2 3" key="1">
    <citation type="submission" date="2024-01" db="EMBL/GenBank/DDBJ databases">
        <title>The genomes of 5 underutilized Papilionoideae crops provide insights into root nodulation and disease resistanc.</title>
        <authorList>
            <person name="Jiang F."/>
        </authorList>
    </citation>
    <scope>NUCLEOTIDE SEQUENCE [LARGE SCALE GENOMIC DNA]</scope>
    <source>
        <strain evidence="2">DUOXIRENSHENG_FW03</strain>
        <tissue evidence="2">Leaves</tissue>
    </source>
</reference>
<dbReference type="EMBL" id="JAYMYS010000004">
    <property type="protein sequence ID" value="KAK7395931.1"/>
    <property type="molecule type" value="Genomic_DNA"/>
</dbReference>
<proteinExistence type="predicted"/>
<dbReference type="AlphaFoldDB" id="A0AAN9SHB4"/>
<comment type="caution">
    <text evidence="2">The sequence shown here is derived from an EMBL/GenBank/DDBJ whole genome shotgun (WGS) entry which is preliminary data.</text>
</comment>
<protein>
    <recommendedName>
        <fullName evidence="1">Replication protein A 70 kDa DNA-binding subunit B/D first OB fold domain-containing protein</fullName>
    </recommendedName>
</protein>
<feature type="domain" description="Replication protein A 70 kDa DNA-binding subunit B/D first OB fold" evidence="1">
    <location>
        <begin position="2"/>
        <end position="95"/>
    </location>
</feature>
<accession>A0AAN9SHB4</accession>
<sequence length="115" mass="13121">MTNATITVKILKLWKDMGESIGEDSFDVKLIMVDNQGSRILFTIPKHYATSFSKLILEDIVYNVKDFSDDYNLARLPLISHPFQIQVHEFTTLIKVEDDSSEEVTMNLVSCGHLI</sequence>
<dbReference type="Gene3D" id="2.40.50.140">
    <property type="entry name" value="Nucleic acid-binding proteins"/>
    <property type="match status" value="1"/>
</dbReference>
<dbReference type="InterPro" id="IPR003871">
    <property type="entry name" value="RFA1B/D_OB_1st"/>
</dbReference>
<keyword evidence="3" id="KW-1185">Reference proteome</keyword>
<evidence type="ECO:0000313" key="2">
    <source>
        <dbReference type="EMBL" id="KAK7395931.1"/>
    </source>
</evidence>
<evidence type="ECO:0000259" key="1">
    <source>
        <dbReference type="Pfam" id="PF02721"/>
    </source>
</evidence>
<dbReference type="Proteomes" id="UP001386955">
    <property type="component" value="Unassembled WGS sequence"/>
</dbReference>
<dbReference type="Pfam" id="PF02721">
    <property type="entry name" value="DUF223"/>
    <property type="match status" value="1"/>
</dbReference>
<dbReference type="InterPro" id="IPR012340">
    <property type="entry name" value="NA-bd_OB-fold"/>
</dbReference>
<name>A0AAN9SHB4_PSOTE</name>
<dbReference type="SUPFAM" id="SSF50249">
    <property type="entry name" value="Nucleic acid-binding proteins"/>
    <property type="match status" value="1"/>
</dbReference>
<organism evidence="2 3">
    <name type="scientific">Psophocarpus tetragonolobus</name>
    <name type="common">Winged bean</name>
    <name type="synonym">Dolichos tetragonolobus</name>
    <dbReference type="NCBI Taxonomy" id="3891"/>
    <lineage>
        <taxon>Eukaryota</taxon>
        <taxon>Viridiplantae</taxon>
        <taxon>Streptophyta</taxon>
        <taxon>Embryophyta</taxon>
        <taxon>Tracheophyta</taxon>
        <taxon>Spermatophyta</taxon>
        <taxon>Magnoliopsida</taxon>
        <taxon>eudicotyledons</taxon>
        <taxon>Gunneridae</taxon>
        <taxon>Pentapetalae</taxon>
        <taxon>rosids</taxon>
        <taxon>fabids</taxon>
        <taxon>Fabales</taxon>
        <taxon>Fabaceae</taxon>
        <taxon>Papilionoideae</taxon>
        <taxon>50 kb inversion clade</taxon>
        <taxon>NPAAA clade</taxon>
        <taxon>indigoferoid/millettioid clade</taxon>
        <taxon>Phaseoleae</taxon>
        <taxon>Psophocarpus</taxon>
    </lineage>
</organism>
<gene>
    <name evidence="2" type="ORF">VNO78_16548</name>
</gene>
<evidence type="ECO:0000313" key="3">
    <source>
        <dbReference type="Proteomes" id="UP001386955"/>
    </source>
</evidence>